<evidence type="ECO:0000256" key="3">
    <source>
        <dbReference type="ARBA" id="ARBA00022448"/>
    </source>
</evidence>
<dbReference type="GO" id="GO:0000287">
    <property type="term" value="F:magnesium ion binding"/>
    <property type="evidence" value="ECO:0007669"/>
    <property type="project" value="TreeGrafter"/>
</dbReference>
<evidence type="ECO:0000256" key="6">
    <source>
        <dbReference type="ARBA" id="ARBA00022989"/>
    </source>
</evidence>
<comment type="subcellular location">
    <subcellularLocation>
        <location evidence="1">Cell membrane</location>
        <topology evidence="1">Multi-pass membrane protein</topology>
    </subcellularLocation>
    <subcellularLocation>
        <location evidence="8">Membrane</location>
        <topology evidence="8">Multi-pass membrane protein</topology>
    </subcellularLocation>
</comment>
<comment type="similarity">
    <text evidence="2 8">Belongs to the CorA metal ion transporter (MIT) (TC 1.A.35) family.</text>
</comment>
<keyword evidence="8" id="KW-0406">Ion transport</keyword>
<gene>
    <name evidence="8 9" type="primary">corA</name>
    <name evidence="9" type="ORF">CGC53_00215</name>
</gene>
<comment type="function">
    <text evidence="8">Mediates influx of magnesium ions.</text>
</comment>
<organism evidence="9 10">
    <name type="scientific">Capnocytophaga leadbetteri</name>
    <dbReference type="NCBI Taxonomy" id="327575"/>
    <lineage>
        <taxon>Bacteria</taxon>
        <taxon>Pseudomonadati</taxon>
        <taxon>Bacteroidota</taxon>
        <taxon>Flavobacteriia</taxon>
        <taxon>Flavobacteriales</taxon>
        <taxon>Flavobacteriaceae</taxon>
        <taxon>Capnocytophaga</taxon>
    </lineage>
</organism>
<dbReference type="PANTHER" id="PTHR46494:SF1">
    <property type="entry name" value="CORA FAMILY METAL ION TRANSPORTER (EUROFUNG)"/>
    <property type="match status" value="1"/>
</dbReference>
<dbReference type="EMBL" id="CP022384">
    <property type="protein sequence ID" value="ATA80886.1"/>
    <property type="molecule type" value="Genomic_DNA"/>
</dbReference>
<dbReference type="PANTHER" id="PTHR46494">
    <property type="entry name" value="CORA FAMILY METAL ION TRANSPORTER (EUROFUNG)"/>
    <property type="match status" value="1"/>
</dbReference>
<dbReference type="RefSeq" id="WP_095912831.1">
    <property type="nucleotide sequence ID" value="NZ_CAUUPF010000040.1"/>
</dbReference>
<keyword evidence="10" id="KW-1185">Reference proteome</keyword>
<keyword evidence="3 8" id="KW-0813">Transport</keyword>
<proteinExistence type="inferred from homology"/>
<dbReference type="AlphaFoldDB" id="A0A250FA86"/>
<evidence type="ECO:0000313" key="9">
    <source>
        <dbReference type="EMBL" id="ATA80886.1"/>
    </source>
</evidence>
<evidence type="ECO:0000313" key="10">
    <source>
        <dbReference type="Proteomes" id="UP000217276"/>
    </source>
</evidence>
<dbReference type="SUPFAM" id="SSF143865">
    <property type="entry name" value="CorA soluble domain-like"/>
    <property type="match status" value="1"/>
</dbReference>
<dbReference type="InterPro" id="IPR002523">
    <property type="entry name" value="MgTranspt_CorA/ZnTranspt_ZntB"/>
</dbReference>
<evidence type="ECO:0000256" key="7">
    <source>
        <dbReference type="ARBA" id="ARBA00023136"/>
    </source>
</evidence>
<dbReference type="SUPFAM" id="SSF144083">
    <property type="entry name" value="Magnesium transport protein CorA, transmembrane region"/>
    <property type="match status" value="1"/>
</dbReference>
<dbReference type="InterPro" id="IPR045861">
    <property type="entry name" value="CorA_cytoplasmic_dom"/>
</dbReference>
<dbReference type="NCBIfam" id="TIGR00383">
    <property type="entry name" value="corA"/>
    <property type="match status" value="1"/>
</dbReference>
<protein>
    <recommendedName>
        <fullName evidence="8">Magnesium transport protein CorA</fullName>
    </recommendedName>
</protein>
<keyword evidence="8" id="KW-0460">Magnesium</keyword>
<feature type="transmembrane region" description="Helical" evidence="8">
    <location>
        <begin position="336"/>
        <end position="356"/>
    </location>
</feature>
<keyword evidence="5 8" id="KW-0812">Transmembrane</keyword>
<evidence type="ECO:0000256" key="5">
    <source>
        <dbReference type="ARBA" id="ARBA00022692"/>
    </source>
</evidence>
<dbReference type="GO" id="GO:0015095">
    <property type="term" value="F:magnesium ion transmembrane transporter activity"/>
    <property type="evidence" value="ECO:0007669"/>
    <property type="project" value="UniProtKB-UniRule"/>
</dbReference>
<keyword evidence="6 8" id="KW-1133">Transmembrane helix</keyword>
<evidence type="ECO:0000256" key="2">
    <source>
        <dbReference type="ARBA" id="ARBA00009765"/>
    </source>
</evidence>
<dbReference type="KEGG" id="clk:CGC53_00215"/>
<keyword evidence="7 8" id="KW-0472">Membrane</keyword>
<dbReference type="InterPro" id="IPR004488">
    <property type="entry name" value="Mg/Co-transport_prot_CorA"/>
</dbReference>
<dbReference type="CDD" id="cd12828">
    <property type="entry name" value="TmCorA-like_1"/>
    <property type="match status" value="1"/>
</dbReference>
<evidence type="ECO:0000256" key="8">
    <source>
        <dbReference type="RuleBase" id="RU362010"/>
    </source>
</evidence>
<dbReference type="FunFam" id="1.20.58.340:FF:000012">
    <property type="entry name" value="Magnesium transport protein CorA"/>
    <property type="match status" value="1"/>
</dbReference>
<evidence type="ECO:0000256" key="1">
    <source>
        <dbReference type="ARBA" id="ARBA00004651"/>
    </source>
</evidence>
<sequence length="362" mass="42039">MGKNITAATKKKRRTNRAKKVGLPAGSLVYFGNKEKEIHIDVITYNEGFCQTKKVGTAEEAIVCIDGQHFAWININGLNNIAEIKKIGAYTQLNDLLLEDILDTEHRPKVELLEDSLLVIIKMLYYSKEELVSEHLALLLGKNYLISFQESEGDDMFEPVRKRLEFADSSLRKKKVDYLLFSLLDSIVDNYLVVSDSVSDKIEALEDEIITHPREEMISEIQELKKKSIVFLQRTIIPAREVVNRIEKTPHHLIETDTKHYFRDLHDHTVQIVDTLSTYRDILWGLTDTYMGAMSNKMNNIMRLLTLISTIFIPLTFIVGVYGMNFDFMPELRWWWAYPAVWLVMLAISVAMIVYFRRKKWL</sequence>
<evidence type="ECO:0000256" key="4">
    <source>
        <dbReference type="ARBA" id="ARBA00022475"/>
    </source>
</evidence>
<dbReference type="Gene3D" id="1.20.58.340">
    <property type="entry name" value="Magnesium transport protein CorA, transmembrane region"/>
    <property type="match status" value="2"/>
</dbReference>
<accession>A0A250FA86</accession>
<dbReference type="InterPro" id="IPR045863">
    <property type="entry name" value="CorA_TM1_TM2"/>
</dbReference>
<dbReference type="Pfam" id="PF01544">
    <property type="entry name" value="CorA"/>
    <property type="match status" value="1"/>
</dbReference>
<feature type="transmembrane region" description="Helical" evidence="8">
    <location>
        <begin position="304"/>
        <end position="324"/>
    </location>
</feature>
<dbReference type="GO" id="GO:0005886">
    <property type="term" value="C:plasma membrane"/>
    <property type="evidence" value="ECO:0007669"/>
    <property type="project" value="UniProtKB-SubCell"/>
</dbReference>
<dbReference type="Proteomes" id="UP000217276">
    <property type="component" value="Chromosome"/>
</dbReference>
<dbReference type="GO" id="GO:0015087">
    <property type="term" value="F:cobalt ion transmembrane transporter activity"/>
    <property type="evidence" value="ECO:0007669"/>
    <property type="project" value="UniProtKB-UniRule"/>
</dbReference>
<dbReference type="Gene3D" id="3.30.460.20">
    <property type="entry name" value="CorA soluble domain-like"/>
    <property type="match status" value="1"/>
</dbReference>
<reference evidence="10" key="1">
    <citation type="submission" date="2017-06" db="EMBL/GenBank/DDBJ databases">
        <title>Capnocytophaga spp. assemblies.</title>
        <authorList>
            <person name="Gulvik C.A."/>
        </authorList>
    </citation>
    <scope>NUCLEOTIDE SEQUENCE [LARGE SCALE GENOMIC DNA]</scope>
    <source>
        <strain evidence="10">H6253</strain>
    </source>
</reference>
<keyword evidence="4 8" id="KW-1003">Cell membrane</keyword>
<name>A0A250FA86_9FLAO</name>
<dbReference type="GO" id="GO:0050897">
    <property type="term" value="F:cobalt ion binding"/>
    <property type="evidence" value="ECO:0007669"/>
    <property type="project" value="TreeGrafter"/>
</dbReference>